<dbReference type="InterPro" id="IPR020946">
    <property type="entry name" value="Flavin_mOase-like"/>
</dbReference>
<comment type="similarity">
    <text evidence="1">Belongs to the FMO family.</text>
</comment>
<dbReference type="InterPro" id="IPR036188">
    <property type="entry name" value="FAD/NAD-bd_sf"/>
</dbReference>
<dbReference type="Gene3D" id="3.50.50.60">
    <property type="entry name" value="FAD/NAD(P)-binding domain"/>
    <property type="match status" value="1"/>
</dbReference>
<protein>
    <recommendedName>
        <fullName evidence="7">FAD/NAD(P)-binding domain-containing protein</fullName>
    </recommendedName>
</protein>
<proteinExistence type="inferred from homology"/>
<evidence type="ECO:0000313" key="6">
    <source>
        <dbReference type="Proteomes" id="UP000775872"/>
    </source>
</evidence>
<keyword evidence="3" id="KW-0274">FAD</keyword>
<evidence type="ECO:0000256" key="4">
    <source>
        <dbReference type="ARBA" id="ARBA00023002"/>
    </source>
</evidence>
<dbReference type="Proteomes" id="UP000775872">
    <property type="component" value="Unassembled WGS sequence"/>
</dbReference>
<gene>
    <name evidence="5" type="ORF">CSOL1703_00015021</name>
</gene>
<name>A0A9P0EHR2_9HYPO</name>
<dbReference type="GO" id="GO:0050660">
    <property type="term" value="F:flavin adenine dinucleotide binding"/>
    <property type="evidence" value="ECO:0007669"/>
    <property type="project" value="InterPro"/>
</dbReference>
<reference evidence="5" key="1">
    <citation type="submission" date="2021-10" db="EMBL/GenBank/DDBJ databases">
        <authorList>
            <person name="Piombo E."/>
        </authorList>
    </citation>
    <scope>NUCLEOTIDE SEQUENCE</scope>
</reference>
<dbReference type="Pfam" id="PF00743">
    <property type="entry name" value="FMO-like"/>
    <property type="match status" value="1"/>
</dbReference>
<dbReference type="PANTHER" id="PTHR23023">
    <property type="entry name" value="DIMETHYLANILINE MONOOXYGENASE"/>
    <property type="match status" value="1"/>
</dbReference>
<dbReference type="GO" id="GO:0050661">
    <property type="term" value="F:NADP binding"/>
    <property type="evidence" value="ECO:0007669"/>
    <property type="project" value="InterPro"/>
</dbReference>
<accession>A0A9P0EHR2</accession>
<dbReference type="GO" id="GO:0004499">
    <property type="term" value="F:N,N-dimethylaniline monooxygenase activity"/>
    <property type="evidence" value="ECO:0007669"/>
    <property type="project" value="InterPro"/>
</dbReference>
<dbReference type="InterPro" id="IPR050346">
    <property type="entry name" value="FMO-like"/>
</dbReference>
<organism evidence="5 6">
    <name type="scientific">Clonostachys solani</name>
    <dbReference type="NCBI Taxonomy" id="160281"/>
    <lineage>
        <taxon>Eukaryota</taxon>
        <taxon>Fungi</taxon>
        <taxon>Dikarya</taxon>
        <taxon>Ascomycota</taxon>
        <taxon>Pezizomycotina</taxon>
        <taxon>Sordariomycetes</taxon>
        <taxon>Hypocreomycetidae</taxon>
        <taxon>Hypocreales</taxon>
        <taxon>Bionectriaceae</taxon>
        <taxon>Clonostachys</taxon>
    </lineage>
</organism>
<sequence length="602" mass="67531">MEKVDCVVIGTGLYGLGAAKQFRQLNPESSLVVFERDSSVGGTWADHRLYPGITANNLVGTYEYPDFPMDFERFGVKENEHIPGAVLNAYHKAYAAEFGITPLIRFNTKVLVAEHMETEEGGWELTTLNSETKVEAKLFTRRLIVATGQTSEAFIPHFDGQETFGGPIFHGKDWPLYADTVKKDYTITVFGASKFAWDAVYQYALAGAKVNWVIRSSGHGPCWMSSSWVTPLKRWIEQLANTRALTWFSPCVWGENDGYVGTRNFLQGTAVGRTITGGFWSVLGQDVITANKYDADPKTAKLKPWTSAMMTGPSFSIFNYKSDFFEAIKTDQVTIHVGEIDHLSPGAVHLADGTKLECDGLLSHTGWKHVPLLKFLPEGLEKELGIPHLPLQDGDADGVDLASDAQLLEKADEEILRTFPILKDTPNWNPNYVPLHEQKGIKTDEADAPSKPQTPYMLYHFLVPPSERFLKTRDIAFTGCVSNFSNPITSYLSGLWISAYFNGKLANNPSAAVGDKEALAKLKYETILYNRFGKWRYPTDWGSSKVPSFIFDAVPYLDLLLNDLGLQKHRKGGWWSEMWSPYGPRDYKTVNEEWQKLNKTKD</sequence>
<keyword evidence="2" id="KW-0285">Flavoprotein</keyword>
<dbReference type="SUPFAM" id="SSF51905">
    <property type="entry name" value="FAD/NAD(P)-binding domain"/>
    <property type="match status" value="1"/>
</dbReference>
<dbReference type="EMBL" id="CABFOC020000043">
    <property type="protein sequence ID" value="CAH0052131.1"/>
    <property type="molecule type" value="Genomic_DNA"/>
</dbReference>
<evidence type="ECO:0000256" key="1">
    <source>
        <dbReference type="ARBA" id="ARBA00009183"/>
    </source>
</evidence>
<evidence type="ECO:0000313" key="5">
    <source>
        <dbReference type="EMBL" id="CAH0052131.1"/>
    </source>
</evidence>
<evidence type="ECO:0000256" key="3">
    <source>
        <dbReference type="ARBA" id="ARBA00022827"/>
    </source>
</evidence>
<keyword evidence="6" id="KW-1185">Reference proteome</keyword>
<keyword evidence="4" id="KW-0560">Oxidoreductase</keyword>
<evidence type="ECO:0008006" key="7">
    <source>
        <dbReference type="Google" id="ProtNLM"/>
    </source>
</evidence>
<dbReference type="OrthoDB" id="2915840at2759"/>
<evidence type="ECO:0000256" key="2">
    <source>
        <dbReference type="ARBA" id="ARBA00022630"/>
    </source>
</evidence>
<dbReference type="AlphaFoldDB" id="A0A9P0EHR2"/>
<comment type="caution">
    <text evidence="5">The sequence shown here is derived from an EMBL/GenBank/DDBJ whole genome shotgun (WGS) entry which is preliminary data.</text>
</comment>